<dbReference type="AlphaFoldDB" id="A0A9D4M4Q0"/>
<comment type="similarity">
    <text evidence="1 7">Belongs to the AB hydrolase superfamily. Lipase family.</text>
</comment>
<dbReference type="SUPFAM" id="SSF53474">
    <property type="entry name" value="alpha/beta-Hydrolases"/>
    <property type="match status" value="1"/>
</dbReference>
<evidence type="ECO:0000313" key="12">
    <source>
        <dbReference type="Proteomes" id="UP000828390"/>
    </source>
</evidence>
<feature type="domain" description="Partial AB-hydrolase lipase" evidence="10">
    <location>
        <begin position="46"/>
        <end position="111"/>
    </location>
</feature>
<evidence type="ECO:0000256" key="7">
    <source>
        <dbReference type="PIRNR" id="PIRNR000862"/>
    </source>
</evidence>
<evidence type="ECO:0000256" key="4">
    <source>
        <dbReference type="ARBA" id="ARBA00022963"/>
    </source>
</evidence>
<evidence type="ECO:0000256" key="1">
    <source>
        <dbReference type="ARBA" id="ARBA00010701"/>
    </source>
</evidence>
<organism evidence="11 12">
    <name type="scientific">Dreissena polymorpha</name>
    <name type="common">Zebra mussel</name>
    <name type="synonym">Mytilus polymorpha</name>
    <dbReference type="NCBI Taxonomy" id="45954"/>
    <lineage>
        <taxon>Eukaryota</taxon>
        <taxon>Metazoa</taxon>
        <taxon>Spiralia</taxon>
        <taxon>Lophotrochozoa</taxon>
        <taxon>Mollusca</taxon>
        <taxon>Bivalvia</taxon>
        <taxon>Autobranchia</taxon>
        <taxon>Heteroconchia</taxon>
        <taxon>Euheterodonta</taxon>
        <taxon>Imparidentia</taxon>
        <taxon>Neoheterodontei</taxon>
        <taxon>Myida</taxon>
        <taxon>Dreissenoidea</taxon>
        <taxon>Dreissenidae</taxon>
        <taxon>Dreissena</taxon>
    </lineage>
</organism>
<evidence type="ECO:0000256" key="6">
    <source>
        <dbReference type="ARBA" id="ARBA00023180"/>
    </source>
</evidence>
<keyword evidence="12" id="KW-1185">Reference proteome</keyword>
<dbReference type="FunFam" id="3.40.50.1820:FF:000021">
    <property type="entry name" value="Lipase"/>
    <property type="match status" value="1"/>
</dbReference>
<dbReference type="Proteomes" id="UP000828390">
    <property type="component" value="Unassembled WGS sequence"/>
</dbReference>
<feature type="active site" description="Nucleophile" evidence="8">
    <location>
        <position position="186"/>
    </location>
</feature>
<feature type="active site" description="Charge relay system" evidence="8">
    <location>
        <position position="387"/>
    </location>
</feature>
<evidence type="ECO:0000256" key="5">
    <source>
        <dbReference type="ARBA" id="ARBA00023098"/>
    </source>
</evidence>
<sequence>MSMLLLLVATVLIDCRAEGRGFRTQTTAGGSILFKSRDYPEINMNVSQLITSNGYPCEEHHVTTRDGYILGVQRIPHGKQGRTGTQTAGTRPVVLLQHGLLGSAADWVVNLANQSLAFILSDTGCDVWLANSRGNTYSLRHKRLTPDDDKFWDFSWDEMASQDLPATVDYVLSASGANSLVYVGFSQGTQIAFAQLSQDRDLAAKVKLFVALAPIAYLRHMISPLRLLSPFAADIAFMLKVIGYKDFFPSDGIMKQFAAYLAKNEAAAFAMQNIMFLMGGVDYENMNTSRIPVYIAHTPAGTSVKNVMHYAQSVMSGKFTMFDYGKSKNKRKYNQTTPPEYFPANIDVPVALYTGTNDWLSVPRDVKRLKNKLKHVIKHTVVPDWEHLDFTWAMNTPKGCYNDVVKLIRKYNFP</sequence>
<comment type="caution">
    <text evidence="11">The sequence shown here is derived from an EMBL/GenBank/DDBJ whole genome shotgun (WGS) entry which is preliminary data.</text>
</comment>
<name>A0A9D4M4Q0_DREPO</name>
<dbReference type="PIRSF" id="PIRSF000862">
    <property type="entry name" value="Steryl_ester_lip"/>
    <property type="match status" value="1"/>
</dbReference>
<dbReference type="EMBL" id="JAIWYP010000002">
    <property type="protein sequence ID" value="KAH3869740.1"/>
    <property type="molecule type" value="Genomic_DNA"/>
</dbReference>
<keyword evidence="4 7" id="KW-0442">Lipid degradation</keyword>
<keyword evidence="6" id="KW-0325">Glycoprotein</keyword>
<dbReference type="GO" id="GO:0016788">
    <property type="term" value="F:hydrolase activity, acting on ester bonds"/>
    <property type="evidence" value="ECO:0007669"/>
    <property type="project" value="InterPro"/>
</dbReference>
<proteinExistence type="inferred from homology"/>
<keyword evidence="3 7" id="KW-0378">Hydrolase</keyword>
<dbReference type="Gene3D" id="3.40.50.1820">
    <property type="entry name" value="alpha/beta hydrolase"/>
    <property type="match status" value="1"/>
</dbReference>
<evidence type="ECO:0000256" key="2">
    <source>
        <dbReference type="ARBA" id="ARBA00022729"/>
    </source>
</evidence>
<evidence type="ECO:0000313" key="11">
    <source>
        <dbReference type="EMBL" id="KAH3869740.1"/>
    </source>
</evidence>
<evidence type="ECO:0000256" key="3">
    <source>
        <dbReference type="ARBA" id="ARBA00022801"/>
    </source>
</evidence>
<dbReference type="Pfam" id="PF04083">
    <property type="entry name" value="Abhydro_lipase"/>
    <property type="match status" value="1"/>
</dbReference>
<dbReference type="InterPro" id="IPR006693">
    <property type="entry name" value="AB_hydrolase_lipase"/>
</dbReference>
<dbReference type="PANTHER" id="PTHR11005">
    <property type="entry name" value="LYSOSOMAL ACID LIPASE-RELATED"/>
    <property type="match status" value="1"/>
</dbReference>
<reference evidence="11" key="1">
    <citation type="journal article" date="2019" name="bioRxiv">
        <title>The Genome of the Zebra Mussel, Dreissena polymorpha: A Resource for Invasive Species Research.</title>
        <authorList>
            <person name="McCartney M.A."/>
            <person name="Auch B."/>
            <person name="Kono T."/>
            <person name="Mallez S."/>
            <person name="Zhang Y."/>
            <person name="Obille A."/>
            <person name="Becker A."/>
            <person name="Abrahante J.E."/>
            <person name="Garbe J."/>
            <person name="Badalamenti J.P."/>
            <person name="Herman A."/>
            <person name="Mangelson H."/>
            <person name="Liachko I."/>
            <person name="Sullivan S."/>
            <person name="Sone E.D."/>
            <person name="Koren S."/>
            <person name="Silverstein K.A.T."/>
            <person name="Beckman K.B."/>
            <person name="Gohl D.M."/>
        </authorList>
    </citation>
    <scope>NUCLEOTIDE SEQUENCE</scope>
    <source>
        <strain evidence="11">Duluth1</strain>
        <tissue evidence="11">Whole animal</tissue>
    </source>
</reference>
<feature type="signal peptide" evidence="9">
    <location>
        <begin position="1"/>
        <end position="19"/>
    </location>
</feature>
<protein>
    <recommendedName>
        <fullName evidence="7">Lipase</fullName>
    </recommendedName>
</protein>
<dbReference type="GO" id="GO:0016042">
    <property type="term" value="P:lipid catabolic process"/>
    <property type="evidence" value="ECO:0007669"/>
    <property type="project" value="UniProtKB-KW"/>
</dbReference>
<accession>A0A9D4M4Q0</accession>
<keyword evidence="5" id="KW-0443">Lipid metabolism</keyword>
<dbReference type="InterPro" id="IPR029058">
    <property type="entry name" value="AB_hydrolase_fold"/>
</dbReference>
<reference evidence="11" key="2">
    <citation type="submission" date="2020-11" db="EMBL/GenBank/DDBJ databases">
        <authorList>
            <person name="McCartney M.A."/>
            <person name="Auch B."/>
            <person name="Kono T."/>
            <person name="Mallez S."/>
            <person name="Becker A."/>
            <person name="Gohl D.M."/>
            <person name="Silverstein K.A.T."/>
            <person name="Koren S."/>
            <person name="Bechman K.B."/>
            <person name="Herman A."/>
            <person name="Abrahante J.E."/>
            <person name="Garbe J."/>
        </authorList>
    </citation>
    <scope>NUCLEOTIDE SEQUENCE</scope>
    <source>
        <strain evidence="11">Duluth1</strain>
        <tissue evidence="11">Whole animal</tissue>
    </source>
</reference>
<dbReference type="InterPro" id="IPR025483">
    <property type="entry name" value="Lipase_euk"/>
</dbReference>
<dbReference type="OrthoDB" id="9974421at2759"/>
<evidence type="ECO:0000256" key="9">
    <source>
        <dbReference type="SAM" id="SignalP"/>
    </source>
</evidence>
<evidence type="ECO:0000259" key="10">
    <source>
        <dbReference type="Pfam" id="PF04083"/>
    </source>
</evidence>
<feature type="active site" description="Charge relay system" evidence="8">
    <location>
        <position position="358"/>
    </location>
</feature>
<evidence type="ECO:0000256" key="8">
    <source>
        <dbReference type="PIRSR" id="PIRSR000862-1"/>
    </source>
</evidence>
<keyword evidence="2 9" id="KW-0732">Signal</keyword>
<feature type="chain" id="PRO_5038910636" description="Lipase" evidence="9">
    <location>
        <begin position="20"/>
        <end position="414"/>
    </location>
</feature>
<gene>
    <name evidence="11" type="ORF">DPMN_032909</name>
</gene>